<evidence type="ECO:0000313" key="5">
    <source>
        <dbReference type="Proteomes" id="UP000284416"/>
    </source>
</evidence>
<feature type="signal peptide" evidence="3">
    <location>
        <begin position="1"/>
        <end position="23"/>
    </location>
</feature>
<dbReference type="Proteomes" id="UP000284416">
    <property type="component" value="Unassembled WGS sequence"/>
</dbReference>
<feature type="region of interest" description="Disordered" evidence="1">
    <location>
        <begin position="191"/>
        <end position="210"/>
    </location>
</feature>
<keyword evidence="2" id="KW-0812">Transmembrane</keyword>
<dbReference type="AlphaFoldDB" id="A0A417YUY1"/>
<feature type="transmembrane region" description="Helical" evidence="2">
    <location>
        <begin position="237"/>
        <end position="256"/>
    </location>
</feature>
<gene>
    <name evidence="4" type="ORF">D1B31_09175</name>
</gene>
<evidence type="ECO:0008006" key="6">
    <source>
        <dbReference type="Google" id="ProtNLM"/>
    </source>
</evidence>
<evidence type="ECO:0000313" key="4">
    <source>
        <dbReference type="EMBL" id="RHW41104.1"/>
    </source>
</evidence>
<evidence type="ECO:0000256" key="3">
    <source>
        <dbReference type="SAM" id="SignalP"/>
    </source>
</evidence>
<dbReference type="OrthoDB" id="1797693at2"/>
<reference evidence="4 5" key="1">
    <citation type="journal article" date="2017" name="Int. J. Syst. Evol. Microbiol.">
        <title>Bacillus notoginsengisoli sp. nov., a novel bacterium isolated from the rhizosphere of Panax notoginseng.</title>
        <authorList>
            <person name="Zhang M.Y."/>
            <person name="Cheng J."/>
            <person name="Cai Y."/>
            <person name="Zhang T.Y."/>
            <person name="Wu Y.Y."/>
            <person name="Manikprabhu D."/>
            <person name="Li W.J."/>
            <person name="Zhang Y.X."/>
        </authorList>
    </citation>
    <scope>NUCLEOTIDE SEQUENCE [LARGE SCALE GENOMIC DNA]</scope>
    <source>
        <strain evidence="4 5">JCM 30743</strain>
    </source>
</reference>
<dbReference type="EMBL" id="QWEG01000005">
    <property type="protein sequence ID" value="RHW41104.1"/>
    <property type="molecule type" value="Genomic_DNA"/>
</dbReference>
<organism evidence="4 5">
    <name type="scientific">Neobacillus notoginsengisoli</name>
    <dbReference type="NCBI Taxonomy" id="1578198"/>
    <lineage>
        <taxon>Bacteria</taxon>
        <taxon>Bacillati</taxon>
        <taxon>Bacillota</taxon>
        <taxon>Bacilli</taxon>
        <taxon>Bacillales</taxon>
        <taxon>Bacillaceae</taxon>
        <taxon>Neobacillus</taxon>
    </lineage>
</organism>
<evidence type="ECO:0000256" key="2">
    <source>
        <dbReference type="SAM" id="Phobius"/>
    </source>
</evidence>
<keyword evidence="5" id="KW-1185">Reference proteome</keyword>
<keyword evidence="2" id="KW-1133">Transmembrane helix</keyword>
<dbReference type="RefSeq" id="WP_118920477.1">
    <property type="nucleotide sequence ID" value="NZ_QWEG01000005.1"/>
</dbReference>
<accession>A0A417YUY1</accession>
<keyword evidence="2" id="KW-0472">Membrane</keyword>
<keyword evidence="3" id="KW-0732">Signal</keyword>
<protein>
    <recommendedName>
        <fullName evidence="6">SHOCT domain-containing protein</fullName>
    </recommendedName>
</protein>
<feature type="chain" id="PRO_5019177618" description="SHOCT domain-containing protein" evidence="3">
    <location>
        <begin position="24"/>
        <end position="330"/>
    </location>
</feature>
<name>A0A417YUY1_9BACI</name>
<sequence>MIKKVTVFLFGLLLLAPSGGVLAAEPKITIDMHYLVVSPAEDGSTNMMNMVNYTNLDSAEFKGEGAGEAVLTVTLPEGSTGLNFLDGKIASKQTDKGFMTTDPIPANQTIVLPYSYRMPAGKDINLSFDYPVQMMQVLVPEGMGSIEFKGANATNQGLFNFEDQKYVGYSLEGIPANEPITMVYNKDIQPSSGEMQQAGAGSPGGESTVTRQSPAFHNPGHLRMWYQSPLKSFDPHILMIVLGAILIAGISYFSYFRIKNRAEAEKLENDSEEKAFKLLMAKQNTIMDKIIELEETYGNGLLSEDEYNAKIEAYKQHLVKVKLGLKRFVE</sequence>
<proteinExistence type="predicted"/>
<evidence type="ECO:0000256" key="1">
    <source>
        <dbReference type="SAM" id="MobiDB-lite"/>
    </source>
</evidence>
<comment type="caution">
    <text evidence="4">The sequence shown here is derived from an EMBL/GenBank/DDBJ whole genome shotgun (WGS) entry which is preliminary data.</text>
</comment>